<gene>
    <name evidence="3" type="ORF">GCM10008098_23450</name>
</gene>
<organism evidence="3 4">
    <name type="scientific">Rhodanobacter panaciterrae</name>
    <dbReference type="NCBI Taxonomy" id="490572"/>
    <lineage>
        <taxon>Bacteria</taxon>
        <taxon>Pseudomonadati</taxon>
        <taxon>Pseudomonadota</taxon>
        <taxon>Gammaproteobacteria</taxon>
        <taxon>Lysobacterales</taxon>
        <taxon>Rhodanobacteraceae</taxon>
        <taxon>Rhodanobacter</taxon>
    </lineage>
</organism>
<keyword evidence="1" id="KW-0732">Signal</keyword>
<dbReference type="Pfam" id="PF21197">
    <property type="entry name" value="PgaA_barrel"/>
    <property type="match status" value="1"/>
</dbReference>
<feature type="signal peptide" evidence="1">
    <location>
        <begin position="1"/>
        <end position="38"/>
    </location>
</feature>
<evidence type="ECO:0000313" key="4">
    <source>
        <dbReference type="Proteomes" id="UP000621898"/>
    </source>
</evidence>
<protein>
    <recommendedName>
        <fullName evidence="2">PgaA membrane beta barrel domain-containing protein</fullName>
    </recommendedName>
</protein>
<proteinExistence type="predicted"/>
<name>A0ABQ3A1M8_9GAMM</name>
<reference evidence="4" key="1">
    <citation type="journal article" date="2019" name="Int. J. Syst. Evol. Microbiol.">
        <title>The Global Catalogue of Microorganisms (GCM) 10K type strain sequencing project: providing services to taxonomists for standard genome sequencing and annotation.</title>
        <authorList>
            <consortium name="The Broad Institute Genomics Platform"/>
            <consortium name="The Broad Institute Genome Sequencing Center for Infectious Disease"/>
            <person name="Wu L."/>
            <person name="Ma J."/>
        </authorList>
    </citation>
    <scope>NUCLEOTIDE SEQUENCE [LARGE SCALE GENOMIC DNA]</scope>
    <source>
        <strain evidence="4">KCTC 22232</strain>
    </source>
</reference>
<evidence type="ECO:0000313" key="3">
    <source>
        <dbReference type="EMBL" id="GGY29422.1"/>
    </source>
</evidence>
<comment type="caution">
    <text evidence="3">The sequence shown here is derived from an EMBL/GenBank/DDBJ whole genome shotgun (WGS) entry which is preliminary data.</text>
</comment>
<feature type="chain" id="PRO_5045513863" description="PgaA membrane beta barrel domain-containing protein" evidence="1">
    <location>
        <begin position="39"/>
        <end position="495"/>
    </location>
</feature>
<feature type="domain" description="PgaA membrane beta barrel" evidence="2">
    <location>
        <begin position="281"/>
        <end position="398"/>
    </location>
</feature>
<evidence type="ECO:0000256" key="1">
    <source>
        <dbReference type="SAM" id="SignalP"/>
    </source>
</evidence>
<sequence length="495" mass="54713">MAQMTSRRRTSTRISALGRASLLACALACTLSLKPAFAQNAVAYQPALDAAWAAHTSEALHLIDAYLAKHPDDHAARLDRARFLAWLGDYAKADDALAGFGADDQEAAALRARVLAWAERRDAALALNTPLYAADPSDYDNAWTQALILRQGEWPYQALPALAAVQAVKPDDKDTNDLAKAVRLPLFSSIGLTPSLYSDSDHIEIRSIGADTNLWLSDRWRLLASATRREHSAAFGGPFAPLLGDNQVDEDRIGTGLRFAPSPDTALELWMGNSRIDSGVGSDNKTIGHLLLSQRASDAFLYALTFDRDRVDQSPRALAVMRHGLTADLRWTPTLRDRFDARIASDDFDDDNHRTSVLANYAHAMYRGGRVTFDLGLQAEGQHNTRNTGNGYYSPDRYRRYAAVASSYISLGQEAGLYLSAALGQQRDETFDNWKRATDVNAELTVGIFSHWQLVGHVGYSQRLNQFGHYEGTTVGLNLRYRFCEFRASRCPSVR</sequence>
<dbReference type="EMBL" id="BMXT01000002">
    <property type="protein sequence ID" value="GGY29422.1"/>
    <property type="molecule type" value="Genomic_DNA"/>
</dbReference>
<dbReference type="Proteomes" id="UP000621898">
    <property type="component" value="Unassembled WGS sequence"/>
</dbReference>
<dbReference type="SUPFAM" id="SSF144059">
    <property type="entry name" value="ImpE-like"/>
    <property type="match status" value="1"/>
</dbReference>
<accession>A0ABQ3A1M8</accession>
<dbReference type="InterPro" id="IPR049003">
    <property type="entry name" value="PgaA_barrel"/>
</dbReference>
<evidence type="ECO:0000259" key="2">
    <source>
        <dbReference type="Pfam" id="PF21197"/>
    </source>
</evidence>
<keyword evidence="4" id="KW-1185">Reference proteome</keyword>